<proteinExistence type="predicted"/>
<evidence type="ECO:0000313" key="1">
    <source>
        <dbReference type="EMBL" id="MBC8755183.1"/>
    </source>
</evidence>
<evidence type="ECO:0008006" key="3">
    <source>
        <dbReference type="Google" id="ProtNLM"/>
    </source>
</evidence>
<sequence>MKKQKIQKLGIKKSTISQLTQNQLNGGGTFTCHGGSCCPTEAATCANTCAATCANTCANTCATCGTGTGGVRTRDFCPTIQI</sequence>
<dbReference type="RefSeq" id="WP_187562237.1">
    <property type="nucleotide sequence ID" value="NZ_JACGWS010000006.1"/>
</dbReference>
<reference evidence="1 2" key="1">
    <citation type="submission" date="2020-07" db="EMBL/GenBank/DDBJ databases">
        <title>Description of Kordia aestuariivivens sp. nov., isolated from a tidal flat.</title>
        <authorList>
            <person name="Park S."/>
            <person name="Yoon J.-H."/>
        </authorList>
    </citation>
    <scope>NUCLEOTIDE SEQUENCE [LARGE SCALE GENOMIC DNA]</scope>
    <source>
        <strain evidence="1 2">YSTF-M3</strain>
    </source>
</reference>
<dbReference type="Proteomes" id="UP000619238">
    <property type="component" value="Unassembled WGS sequence"/>
</dbReference>
<protein>
    <recommendedName>
        <fullName evidence="3">Bacteriocin</fullName>
    </recommendedName>
</protein>
<accession>A0ABR7Q9T7</accession>
<organism evidence="1 2">
    <name type="scientific">Kordia aestuariivivens</name>
    <dbReference type="NCBI Taxonomy" id="2759037"/>
    <lineage>
        <taxon>Bacteria</taxon>
        <taxon>Pseudomonadati</taxon>
        <taxon>Bacteroidota</taxon>
        <taxon>Flavobacteriia</taxon>
        <taxon>Flavobacteriales</taxon>
        <taxon>Flavobacteriaceae</taxon>
        <taxon>Kordia</taxon>
    </lineage>
</organism>
<evidence type="ECO:0000313" key="2">
    <source>
        <dbReference type="Proteomes" id="UP000619238"/>
    </source>
</evidence>
<keyword evidence="2" id="KW-1185">Reference proteome</keyword>
<comment type="caution">
    <text evidence="1">The sequence shown here is derived from an EMBL/GenBank/DDBJ whole genome shotgun (WGS) entry which is preliminary data.</text>
</comment>
<name>A0ABR7Q9T7_9FLAO</name>
<dbReference type="EMBL" id="JACGWS010000006">
    <property type="protein sequence ID" value="MBC8755183.1"/>
    <property type="molecule type" value="Genomic_DNA"/>
</dbReference>
<gene>
    <name evidence="1" type="ORF">H2O64_10900</name>
</gene>